<keyword evidence="2" id="KW-1185">Reference proteome</keyword>
<protein>
    <submittedName>
        <fullName evidence="1">Uncharacterized protein</fullName>
    </submittedName>
</protein>
<gene>
    <name evidence="1" type="ORF">N7463_005705</name>
</gene>
<dbReference type="EMBL" id="JAPWDS010000003">
    <property type="protein sequence ID" value="KAJ5502831.1"/>
    <property type="molecule type" value="Genomic_DNA"/>
</dbReference>
<evidence type="ECO:0000313" key="2">
    <source>
        <dbReference type="Proteomes" id="UP001149954"/>
    </source>
</evidence>
<organism evidence="1 2">
    <name type="scientific">Penicillium fimorum</name>
    <dbReference type="NCBI Taxonomy" id="1882269"/>
    <lineage>
        <taxon>Eukaryota</taxon>
        <taxon>Fungi</taxon>
        <taxon>Dikarya</taxon>
        <taxon>Ascomycota</taxon>
        <taxon>Pezizomycotina</taxon>
        <taxon>Eurotiomycetes</taxon>
        <taxon>Eurotiomycetidae</taxon>
        <taxon>Eurotiales</taxon>
        <taxon>Aspergillaceae</taxon>
        <taxon>Penicillium</taxon>
    </lineage>
</organism>
<dbReference type="Gene3D" id="1.10.287.2460">
    <property type="match status" value="1"/>
</dbReference>
<dbReference type="Proteomes" id="UP001149954">
    <property type="component" value="Unassembled WGS sequence"/>
</dbReference>
<accession>A0A9W9XUA3</accession>
<name>A0A9W9XUA3_9EURO</name>
<evidence type="ECO:0000313" key="1">
    <source>
        <dbReference type="EMBL" id="KAJ5502831.1"/>
    </source>
</evidence>
<proteinExistence type="predicted"/>
<dbReference type="OrthoDB" id="2018133at2759"/>
<sequence>MVYLPIYRRRRSRAGPPCGYACAWMRHSLRNCSAATHCPAWLSFGYDINQSAYEYPGSPDYGTGQPDRQPCYDSAYEASSFQDFNSGSKLISQGAIAGAAKFSKGSGGHGSFKDHSKAST</sequence>
<reference evidence="1" key="1">
    <citation type="submission" date="2022-12" db="EMBL/GenBank/DDBJ databases">
        <authorList>
            <person name="Petersen C."/>
        </authorList>
    </citation>
    <scope>NUCLEOTIDE SEQUENCE</scope>
    <source>
        <strain evidence="1">IBT 29495</strain>
    </source>
</reference>
<reference evidence="1" key="2">
    <citation type="journal article" date="2023" name="IMA Fungus">
        <title>Comparative genomic study of the Penicillium genus elucidates a diverse pangenome and 15 lateral gene transfer events.</title>
        <authorList>
            <person name="Petersen C."/>
            <person name="Sorensen T."/>
            <person name="Nielsen M.R."/>
            <person name="Sondergaard T.E."/>
            <person name="Sorensen J.L."/>
            <person name="Fitzpatrick D.A."/>
            <person name="Frisvad J.C."/>
            <person name="Nielsen K.L."/>
        </authorList>
    </citation>
    <scope>NUCLEOTIDE SEQUENCE</scope>
    <source>
        <strain evidence="1">IBT 29495</strain>
    </source>
</reference>
<dbReference type="AlphaFoldDB" id="A0A9W9XUA3"/>
<comment type="caution">
    <text evidence="1">The sequence shown here is derived from an EMBL/GenBank/DDBJ whole genome shotgun (WGS) entry which is preliminary data.</text>
</comment>